<keyword evidence="1" id="KW-0325">Glycoprotein</keyword>
<dbReference type="Proteomes" id="UP000314294">
    <property type="component" value="Unassembled WGS sequence"/>
</dbReference>
<dbReference type="SUPFAM" id="SSF51556">
    <property type="entry name" value="Metallo-dependent hydrolases"/>
    <property type="match status" value="1"/>
</dbReference>
<dbReference type="InterPro" id="IPR032466">
    <property type="entry name" value="Metal_Hydrolase"/>
</dbReference>
<accession>A0A4Z2E5Q7</accession>
<dbReference type="Gene3D" id="3.20.20.140">
    <property type="entry name" value="Metal-dependent hydrolases"/>
    <property type="match status" value="1"/>
</dbReference>
<keyword evidence="1" id="KW-0449">Lipoprotein</keyword>
<proteinExistence type="inferred from homology"/>
<comment type="subunit">
    <text evidence="1">Homodimer; disulfide-linked.</text>
</comment>
<evidence type="ECO:0000256" key="1">
    <source>
        <dbReference type="RuleBase" id="RU341113"/>
    </source>
</evidence>
<dbReference type="AlphaFoldDB" id="A0A4Z2E5Q7"/>
<comment type="similarity">
    <text evidence="1">Belongs to the metallo-dependent hydrolases superfamily. Peptidase M19 family.</text>
</comment>
<comment type="catalytic activity">
    <reaction evidence="1">
        <text>an L-aminoacyl-L-amino acid + H2O = 2 an L-alpha-amino acid</text>
        <dbReference type="Rhea" id="RHEA:48940"/>
        <dbReference type="ChEBI" id="CHEBI:15377"/>
        <dbReference type="ChEBI" id="CHEBI:59869"/>
        <dbReference type="ChEBI" id="CHEBI:77460"/>
        <dbReference type="EC" id="3.4.13.19"/>
    </reaction>
</comment>
<dbReference type="PANTHER" id="PTHR10443:SF9">
    <property type="entry name" value="DIPEPTIDASE 2"/>
    <property type="match status" value="1"/>
</dbReference>
<keyword evidence="1" id="KW-1015">Disulfide bond</keyword>
<gene>
    <name evidence="2" type="primary">Dpep2_0</name>
    <name evidence="2" type="ORF">EYF80_065894</name>
</gene>
<organism evidence="2 3">
    <name type="scientific">Liparis tanakae</name>
    <name type="common">Tanaka's snailfish</name>
    <dbReference type="NCBI Taxonomy" id="230148"/>
    <lineage>
        <taxon>Eukaryota</taxon>
        <taxon>Metazoa</taxon>
        <taxon>Chordata</taxon>
        <taxon>Craniata</taxon>
        <taxon>Vertebrata</taxon>
        <taxon>Euteleostomi</taxon>
        <taxon>Actinopterygii</taxon>
        <taxon>Neopterygii</taxon>
        <taxon>Teleostei</taxon>
        <taxon>Neoteleostei</taxon>
        <taxon>Acanthomorphata</taxon>
        <taxon>Eupercaria</taxon>
        <taxon>Perciformes</taxon>
        <taxon>Cottioidei</taxon>
        <taxon>Cottales</taxon>
        <taxon>Liparidae</taxon>
        <taxon>Liparis</taxon>
    </lineage>
</organism>
<dbReference type="Pfam" id="PF01244">
    <property type="entry name" value="Peptidase_M19"/>
    <property type="match status" value="1"/>
</dbReference>
<dbReference type="PANTHER" id="PTHR10443">
    <property type="entry name" value="MICROSOMAL DIPEPTIDASE"/>
    <property type="match status" value="1"/>
</dbReference>
<comment type="caution">
    <text evidence="2">The sequence shown here is derived from an EMBL/GenBank/DDBJ whole genome shotgun (WGS) entry which is preliminary data.</text>
</comment>
<keyword evidence="1" id="KW-0224">Dipeptidase</keyword>
<dbReference type="EMBL" id="SRLO01016756">
    <property type="protein sequence ID" value="TNN23983.1"/>
    <property type="molecule type" value="Genomic_DNA"/>
</dbReference>
<dbReference type="GO" id="GO:0070573">
    <property type="term" value="F:metallodipeptidase activity"/>
    <property type="evidence" value="ECO:0007669"/>
    <property type="project" value="InterPro"/>
</dbReference>
<dbReference type="GO" id="GO:0098552">
    <property type="term" value="C:side of membrane"/>
    <property type="evidence" value="ECO:0007669"/>
    <property type="project" value="UniProtKB-KW"/>
</dbReference>
<keyword evidence="1" id="KW-0472">Membrane</keyword>
<keyword evidence="1" id="KW-0645">Protease</keyword>
<protein>
    <recommendedName>
        <fullName evidence="1">Dipeptidase</fullName>
        <ecNumber evidence="1">3.4.13.19</ecNumber>
    </recommendedName>
</protein>
<reference evidence="2 3" key="1">
    <citation type="submission" date="2019-03" db="EMBL/GenBank/DDBJ databases">
        <title>First draft genome of Liparis tanakae, snailfish: a comprehensive survey of snailfish specific genes.</title>
        <authorList>
            <person name="Kim W."/>
            <person name="Song I."/>
            <person name="Jeong J.-H."/>
            <person name="Kim D."/>
            <person name="Kim S."/>
            <person name="Ryu S."/>
            <person name="Song J.Y."/>
            <person name="Lee S.K."/>
        </authorList>
    </citation>
    <scope>NUCLEOTIDE SEQUENCE [LARGE SCALE GENOMIC DNA]</scope>
    <source>
        <tissue evidence="2">Muscle</tissue>
    </source>
</reference>
<comment type="cofactor">
    <cofactor evidence="1">
        <name>Zn(2+)</name>
        <dbReference type="ChEBI" id="CHEBI:29105"/>
    </cofactor>
</comment>
<keyword evidence="1" id="KW-0336">GPI-anchor</keyword>
<keyword evidence="3" id="KW-1185">Reference proteome</keyword>
<keyword evidence="1" id="KW-0378">Hydrolase</keyword>
<keyword evidence="1" id="KW-0482">Metalloprotease</keyword>
<comment type="subcellular location">
    <subcellularLocation>
        <location evidence="1">Membrane</location>
        <topology evidence="1">Lipid-anchor</topology>
        <topology evidence="1">GPI-anchor</topology>
    </subcellularLocation>
</comment>
<keyword evidence="1" id="KW-0862">Zinc</keyword>
<dbReference type="GO" id="GO:0006508">
    <property type="term" value="P:proteolysis"/>
    <property type="evidence" value="ECO:0007669"/>
    <property type="project" value="UniProtKB-KW"/>
</dbReference>
<evidence type="ECO:0000313" key="3">
    <source>
        <dbReference type="Proteomes" id="UP000314294"/>
    </source>
</evidence>
<dbReference type="GO" id="GO:0046872">
    <property type="term" value="F:metal ion binding"/>
    <property type="evidence" value="ECO:0007669"/>
    <property type="project" value="UniProtKB-UniRule"/>
</dbReference>
<dbReference type="PROSITE" id="PS51365">
    <property type="entry name" value="RENAL_DIPEPTIDASE_2"/>
    <property type="match status" value="1"/>
</dbReference>
<dbReference type="InterPro" id="IPR000180">
    <property type="entry name" value="Dipep_AS"/>
</dbReference>
<keyword evidence="1" id="KW-0479">Metal-binding</keyword>
<dbReference type="EC" id="3.4.13.19" evidence="1"/>
<evidence type="ECO:0000313" key="2">
    <source>
        <dbReference type="EMBL" id="TNN23983.1"/>
    </source>
</evidence>
<sequence length="78" mass="8600">MCSEYQDFELVTSAQGLRDSAARRKIACLISVEGGHSIDSSLAALRMFYQLGVRSMALTHTCNTPCVQNVYGGHMTHY</sequence>
<name>A0A4Z2E5Q7_9TELE</name>
<dbReference type="OrthoDB" id="445695at2759"/>
<dbReference type="PROSITE" id="PS00869">
    <property type="entry name" value="RENAL_DIPEPTIDASE_1"/>
    <property type="match status" value="1"/>
</dbReference>
<dbReference type="InterPro" id="IPR008257">
    <property type="entry name" value="Pept_M19"/>
</dbReference>